<proteinExistence type="predicted"/>
<dbReference type="Proteomes" id="UP001152795">
    <property type="component" value="Unassembled WGS sequence"/>
</dbReference>
<sequence>MVHSMLHESPKSLQRHGNSNTPHQVQDILEAEKNSSDGKEVVIEGFKQSSRSIPGHSGKPKYPSGRIRNSSSTTNESKFEINDSLITYPFQARNCVCTRISR</sequence>
<evidence type="ECO:0000256" key="1">
    <source>
        <dbReference type="SAM" id="MobiDB-lite"/>
    </source>
</evidence>
<evidence type="ECO:0000313" key="2">
    <source>
        <dbReference type="EMBL" id="CAB4028476.1"/>
    </source>
</evidence>
<name>A0A7D9JFW6_PARCT</name>
<dbReference type="EMBL" id="CACRXK020015505">
    <property type="protein sequence ID" value="CAB4028476.1"/>
    <property type="molecule type" value="Genomic_DNA"/>
</dbReference>
<gene>
    <name evidence="2" type="ORF">PACLA_8A033825</name>
</gene>
<dbReference type="AlphaFoldDB" id="A0A7D9JFW6"/>
<protein>
    <submittedName>
        <fullName evidence="2">Uncharacterized protein</fullName>
    </submittedName>
</protein>
<organism evidence="2 3">
    <name type="scientific">Paramuricea clavata</name>
    <name type="common">Red gorgonian</name>
    <name type="synonym">Violescent sea-whip</name>
    <dbReference type="NCBI Taxonomy" id="317549"/>
    <lineage>
        <taxon>Eukaryota</taxon>
        <taxon>Metazoa</taxon>
        <taxon>Cnidaria</taxon>
        <taxon>Anthozoa</taxon>
        <taxon>Octocorallia</taxon>
        <taxon>Malacalcyonacea</taxon>
        <taxon>Plexauridae</taxon>
        <taxon>Paramuricea</taxon>
    </lineage>
</organism>
<feature type="region of interest" description="Disordered" evidence="1">
    <location>
        <begin position="1"/>
        <end position="78"/>
    </location>
</feature>
<feature type="compositionally biased region" description="Basic and acidic residues" evidence="1">
    <location>
        <begin position="1"/>
        <end position="10"/>
    </location>
</feature>
<accession>A0A7D9JFW6</accession>
<feature type="compositionally biased region" description="Polar residues" evidence="1">
    <location>
        <begin position="11"/>
        <end position="24"/>
    </location>
</feature>
<keyword evidence="3" id="KW-1185">Reference proteome</keyword>
<comment type="caution">
    <text evidence="2">The sequence shown here is derived from an EMBL/GenBank/DDBJ whole genome shotgun (WGS) entry which is preliminary data.</text>
</comment>
<feature type="compositionally biased region" description="Polar residues" evidence="1">
    <location>
        <begin position="67"/>
        <end position="76"/>
    </location>
</feature>
<reference evidence="2" key="1">
    <citation type="submission" date="2020-04" db="EMBL/GenBank/DDBJ databases">
        <authorList>
            <person name="Alioto T."/>
            <person name="Alioto T."/>
            <person name="Gomez Garrido J."/>
        </authorList>
    </citation>
    <scope>NUCLEOTIDE SEQUENCE</scope>
    <source>
        <strain evidence="2">A484AB</strain>
    </source>
</reference>
<feature type="compositionally biased region" description="Basic and acidic residues" evidence="1">
    <location>
        <begin position="30"/>
        <end position="42"/>
    </location>
</feature>
<evidence type="ECO:0000313" key="3">
    <source>
        <dbReference type="Proteomes" id="UP001152795"/>
    </source>
</evidence>